<accession>A0A7T4N735</accession>
<protein>
    <submittedName>
        <fullName evidence="1">Uncharacterized protein</fullName>
    </submittedName>
</protein>
<dbReference type="AlphaFoldDB" id="A0A7T4N735"/>
<organism evidence="1 2">
    <name type="scientific">Paraburkholderia ginsengisoli</name>
    <dbReference type="NCBI Taxonomy" id="311231"/>
    <lineage>
        <taxon>Bacteria</taxon>
        <taxon>Pseudomonadati</taxon>
        <taxon>Pseudomonadota</taxon>
        <taxon>Betaproteobacteria</taxon>
        <taxon>Burkholderiales</taxon>
        <taxon>Burkholderiaceae</taxon>
        <taxon>Paraburkholderia</taxon>
    </lineage>
</organism>
<gene>
    <name evidence="1" type="ORF">I6I06_27090</name>
</gene>
<sequence>MAHDEYTLSHQDVVKAIIIDQAIHEGLWTLLINFDFAASHAPRVRDPCLTVTIKGVGIMRAALTDPFAVDAALVNPEPQPVEETVHVTAAVDGSHNSHTPQQSMQFCRNAYRHIAVQSRIKTPTKPG</sequence>
<keyword evidence="2" id="KW-1185">Reference proteome</keyword>
<evidence type="ECO:0000313" key="1">
    <source>
        <dbReference type="EMBL" id="QQC66433.1"/>
    </source>
</evidence>
<dbReference type="RefSeq" id="WP_042326412.1">
    <property type="nucleotide sequence ID" value="NZ_CP066076.1"/>
</dbReference>
<reference evidence="1 2" key="1">
    <citation type="submission" date="2020-12" db="EMBL/GenBank/DDBJ databases">
        <title>FDA dAtabase for Regulatory Grade micrObial Sequences (FDA-ARGOS): Supporting development and validation of Infectious Disease Dx tests.</title>
        <authorList>
            <person name="Nelson B."/>
            <person name="Plummer A."/>
            <person name="Tallon L."/>
            <person name="Sadzewicz L."/>
            <person name="Zhao X."/>
            <person name="Boylan J."/>
            <person name="Ott S."/>
            <person name="Bowen H."/>
            <person name="Vavikolanu K."/>
            <person name="Mehta A."/>
            <person name="Aluvathingal J."/>
            <person name="Nadendla S."/>
            <person name="Myers T."/>
            <person name="Yan Y."/>
            <person name="Sichtig H."/>
        </authorList>
    </citation>
    <scope>NUCLEOTIDE SEQUENCE [LARGE SCALE GENOMIC DNA]</scope>
    <source>
        <strain evidence="1 2">FDAARGOS_1049</strain>
    </source>
</reference>
<evidence type="ECO:0000313" key="2">
    <source>
        <dbReference type="Proteomes" id="UP000595610"/>
    </source>
</evidence>
<dbReference type="EMBL" id="CP066076">
    <property type="protein sequence ID" value="QQC66433.1"/>
    <property type="molecule type" value="Genomic_DNA"/>
</dbReference>
<name>A0A7T4N735_9BURK</name>
<dbReference type="KEGG" id="pgis:I6I06_27090"/>
<proteinExistence type="predicted"/>
<dbReference type="Proteomes" id="UP000595610">
    <property type="component" value="Chromosome 2"/>
</dbReference>